<dbReference type="Proteomes" id="UP000661918">
    <property type="component" value="Unassembled WGS sequence"/>
</dbReference>
<dbReference type="PROSITE" id="PS51782">
    <property type="entry name" value="LYSM"/>
    <property type="match status" value="1"/>
</dbReference>
<feature type="domain" description="LysM" evidence="3">
    <location>
        <begin position="218"/>
        <end position="265"/>
    </location>
</feature>
<dbReference type="InterPro" id="IPR036779">
    <property type="entry name" value="LysM_dom_sf"/>
</dbReference>
<dbReference type="Gene3D" id="3.30.1340.30">
    <property type="match status" value="1"/>
</dbReference>
<dbReference type="CDD" id="cd00118">
    <property type="entry name" value="LysM"/>
    <property type="match status" value="1"/>
</dbReference>
<dbReference type="InterPro" id="IPR018392">
    <property type="entry name" value="LysM"/>
</dbReference>
<accession>A0ABQ2GMW4</accession>
<dbReference type="PANTHER" id="PTHR34606:SF15">
    <property type="entry name" value="BON DOMAIN-CONTAINING PROTEIN"/>
    <property type="match status" value="1"/>
</dbReference>
<proteinExistence type="predicted"/>
<feature type="region of interest" description="Disordered" evidence="1">
    <location>
        <begin position="73"/>
        <end position="122"/>
    </location>
</feature>
<dbReference type="SMART" id="SM00749">
    <property type="entry name" value="BON"/>
    <property type="match status" value="2"/>
</dbReference>
<feature type="domain" description="BON" evidence="2">
    <location>
        <begin position="4"/>
        <end position="73"/>
    </location>
</feature>
<dbReference type="InterPro" id="IPR014004">
    <property type="entry name" value="Transpt-assoc_nodulatn_dom_bac"/>
</dbReference>
<name>A0ABQ2GMW4_9DEIO</name>
<dbReference type="Pfam" id="PF04972">
    <property type="entry name" value="BON"/>
    <property type="match status" value="2"/>
</dbReference>
<dbReference type="RefSeq" id="WP_188902196.1">
    <property type="nucleotide sequence ID" value="NZ_BMOM01000006.1"/>
</dbReference>
<evidence type="ECO:0000259" key="2">
    <source>
        <dbReference type="PROSITE" id="PS50914"/>
    </source>
</evidence>
<sequence>MWPFGKNTADRVKDALNEQPRLKDLGLQVREKGGNVTVTGMVPNGRYDALVRVVAEGINGVKNVDTSGLIAQEPQAAPAASQSAAPSPQAQDAGPSASDNSYTSGPVRAEIRPTSVGGATNASMEAEVKELEDRSRVAKAVLKAIRSNGELKDDPIDVLQSGKSVILRGVVDSDHEQRLAEKLARGVEGVAGVDISGLRVAAGARELSREKDADSGDTVYTVKSGDTLGAIAQKYYGNAAEYKKLAHYNNISNPDLITVGQQIRIPG</sequence>
<protein>
    <recommendedName>
        <fullName evidence="6">BON domain-containing protein</fullName>
    </recommendedName>
</protein>
<feature type="domain" description="BON" evidence="2">
    <location>
        <begin position="133"/>
        <end position="202"/>
    </location>
</feature>
<evidence type="ECO:0000259" key="3">
    <source>
        <dbReference type="PROSITE" id="PS51782"/>
    </source>
</evidence>
<dbReference type="InterPro" id="IPR051686">
    <property type="entry name" value="Lipoprotein_DolP"/>
</dbReference>
<evidence type="ECO:0000313" key="4">
    <source>
        <dbReference type="EMBL" id="GGM04389.1"/>
    </source>
</evidence>
<organism evidence="4 5">
    <name type="scientific">Deinococcus aerophilus</name>
    <dbReference type="NCBI Taxonomy" id="522488"/>
    <lineage>
        <taxon>Bacteria</taxon>
        <taxon>Thermotogati</taxon>
        <taxon>Deinococcota</taxon>
        <taxon>Deinococci</taxon>
        <taxon>Deinococcales</taxon>
        <taxon>Deinococcaceae</taxon>
        <taxon>Deinococcus</taxon>
    </lineage>
</organism>
<dbReference type="PANTHER" id="PTHR34606">
    <property type="entry name" value="BON DOMAIN-CONTAINING PROTEIN"/>
    <property type="match status" value="1"/>
</dbReference>
<evidence type="ECO:0000256" key="1">
    <source>
        <dbReference type="SAM" id="MobiDB-lite"/>
    </source>
</evidence>
<comment type="caution">
    <text evidence="4">The sequence shown here is derived from an EMBL/GenBank/DDBJ whole genome shotgun (WGS) entry which is preliminary data.</text>
</comment>
<dbReference type="Gene3D" id="3.10.350.10">
    <property type="entry name" value="LysM domain"/>
    <property type="match status" value="1"/>
</dbReference>
<dbReference type="InterPro" id="IPR007055">
    <property type="entry name" value="BON_dom"/>
</dbReference>
<reference evidence="5" key="1">
    <citation type="journal article" date="2019" name="Int. J. Syst. Evol. Microbiol.">
        <title>The Global Catalogue of Microorganisms (GCM) 10K type strain sequencing project: providing services to taxonomists for standard genome sequencing and annotation.</title>
        <authorList>
            <consortium name="The Broad Institute Genomics Platform"/>
            <consortium name="The Broad Institute Genome Sequencing Center for Infectious Disease"/>
            <person name="Wu L."/>
            <person name="Ma J."/>
        </authorList>
    </citation>
    <scope>NUCLEOTIDE SEQUENCE [LARGE SCALE GENOMIC DNA]</scope>
    <source>
        <strain evidence="5">JCM 15443</strain>
    </source>
</reference>
<dbReference type="PROSITE" id="PS50914">
    <property type="entry name" value="BON"/>
    <property type="match status" value="2"/>
</dbReference>
<gene>
    <name evidence="4" type="ORF">GCM10010841_10940</name>
</gene>
<keyword evidence="5" id="KW-1185">Reference proteome</keyword>
<evidence type="ECO:0008006" key="6">
    <source>
        <dbReference type="Google" id="ProtNLM"/>
    </source>
</evidence>
<feature type="compositionally biased region" description="Low complexity" evidence="1">
    <location>
        <begin position="73"/>
        <end position="98"/>
    </location>
</feature>
<dbReference type="SUPFAM" id="SSF54106">
    <property type="entry name" value="LysM domain"/>
    <property type="match status" value="1"/>
</dbReference>
<evidence type="ECO:0000313" key="5">
    <source>
        <dbReference type="Proteomes" id="UP000661918"/>
    </source>
</evidence>
<dbReference type="SMART" id="SM00257">
    <property type="entry name" value="LysM"/>
    <property type="match status" value="1"/>
</dbReference>
<dbReference type="Pfam" id="PF01476">
    <property type="entry name" value="LysM"/>
    <property type="match status" value="1"/>
</dbReference>
<dbReference type="EMBL" id="BMOM01000006">
    <property type="protein sequence ID" value="GGM04389.1"/>
    <property type="molecule type" value="Genomic_DNA"/>
</dbReference>